<proteinExistence type="predicted"/>
<dbReference type="OrthoDB" id="1057022at2759"/>
<evidence type="ECO:0000313" key="2">
    <source>
        <dbReference type="EMBL" id="CAA7030689.1"/>
    </source>
</evidence>
<dbReference type="Pfam" id="PF07734">
    <property type="entry name" value="FBA_1"/>
    <property type="match status" value="1"/>
</dbReference>
<comment type="caution">
    <text evidence="2">The sequence shown here is derived from an EMBL/GenBank/DDBJ whole genome shotgun (WGS) entry which is preliminary data.</text>
</comment>
<dbReference type="InterPro" id="IPR050796">
    <property type="entry name" value="SCF_F-box_component"/>
</dbReference>
<keyword evidence="3" id="KW-1185">Reference proteome</keyword>
<evidence type="ECO:0000259" key="1">
    <source>
        <dbReference type="Pfam" id="PF07734"/>
    </source>
</evidence>
<dbReference type="EMBL" id="CACVBM020001096">
    <property type="protein sequence ID" value="CAA7030689.1"/>
    <property type="molecule type" value="Genomic_DNA"/>
</dbReference>
<dbReference type="Proteomes" id="UP000467841">
    <property type="component" value="Unassembled WGS sequence"/>
</dbReference>
<gene>
    <name evidence="2" type="ORF">MERR_LOCUS17924</name>
</gene>
<feature type="domain" description="F-box associated beta-propeller type 1" evidence="1">
    <location>
        <begin position="59"/>
        <end position="160"/>
    </location>
</feature>
<dbReference type="InterPro" id="IPR017451">
    <property type="entry name" value="F-box-assoc_interact_dom"/>
</dbReference>
<sequence>MKVYSMKLENFRFSYVNTIDPPKRSQPDYMYTIALFNGFICYINCLTDIDEEVGNMYYDLQIWIVNPDMGESLLLPQRKTPSFGYVLNVGVAYLRSDYKVFLIFCAGKDLKDYRFECEVYSSSTSSWRNIGTMHCVPMGILTPFKSHYVFVGGKIYWLSSLDAPGKILSLDWEGRFKVIP</sequence>
<organism evidence="2 3">
    <name type="scientific">Microthlaspi erraticum</name>
    <dbReference type="NCBI Taxonomy" id="1685480"/>
    <lineage>
        <taxon>Eukaryota</taxon>
        <taxon>Viridiplantae</taxon>
        <taxon>Streptophyta</taxon>
        <taxon>Embryophyta</taxon>
        <taxon>Tracheophyta</taxon>
        <taxon>Spermatophyta</taxon>
        <taxon>Magnoliopsida</taxon>
        <taxon>eudicotyledons</taxon>
        <taxon>Gunneridae</taxon>
        <taxon>Pentapetalae</taxon>
        <taxon>rosids</taxon>
        <taxon>malvids</taxon>
        <taxon>Brassicales</taxon>
        <taxon>Brassicaceae</taxon>
        <taxon>Coluteocarpeae</taxon>
        <taxon>Microthlaspi</taxon>
    </lineage>
</organism>
<dbReference type="InterPro" id="IPR006527">
    <property type="entry name" value="F-box-assoc_dom_typ1"/>
</dbReference>
<dbReference type="PANTHER" id="PTHR31672">
    <property type="entry name" value="BNACNNG10540D PROTEIN"/>
    <property type="match status" value="1"/>
</dbReference>
<dbReference type="AlphaFoldDB" id="A0A6D2IVR8"/>
<name>A0A6D2IVR8_9BRAS</name>
<dbReference type="NCBIfam" id="TIGR01640">
    <property type="entry name" value="F_box_assoc_1"/>
    <property type="match status" value="1"/>
</dbReference>
<protein>
    <recommendedName>
        <fullName evidence="1">F-box associated beta-propeller type 1 domain-containing protein</fullName>
    </recommendedName>
</protein>
<accession>A0A6D2IVR8</accession>
<evidence type="ECO:0000313" key="3">
    <source>
        <dbReference type="Proteomes" id="UP000467841"/>
    </source>
</evidence>
<reference evidence="2" key="1">
    <citation type="submission" date="2020-01" db="EMBL/GenBank/DDBJ databases">
        <authorList>
            <person name="Mishra B."/>
        </authorList>
    </citation>
    <scope>NUCLEOTIDE SEQUENCE [LARGE SCALE GENOMIC DNA]</scope>
</reference>